<dbReference type="EMBL" id="CM034398">
    <property type="protein sequence ID" value="KAJ0177231.1"/>
    <property type="molecule type" value="Genomic_DNA"/>
</dbReference>
<sequence length="1210" mass="140002">MPINAFVLSTLTSLLPNSTTVITDWPEIENLSLADPKYGVSRKVDLILGVDVLSDVILDGLKRHPTEQGPIAQNTQLGWMLSGRIQPKTDHSNSRIISLHLQVKEDQLLTKFWEIERGPESLEKKRTKEEKRCEEFFERTTTRNCDGRYIVKLPFKDENPQCFEGETEKRALQRFKSLEKRLRKDEKLYEDYKIVIKDYIEQGHMVKVSDVDHNHKSFYLPHHAVVREDKETTKVRCVFDASCKSSNNVSLNDCLLIGPKLQQDLRHILMRWRLHPFCIVADIVQMYRQIIVHDDDTDCQRIWWRFNLNEPVECYKLVRLTFGTSCAPYLAVKCLQQLAIDEQSKYPTAARITLQDFYMDDLLSGAETEIEIIEIYEQLNKLMDAGGFNLQKWCTNSQELLNYIKTNMQSSNQSLVFKENDMVKVLGICWNKNSDNFEYMHQIPNTVTPVTKRKVLSEIARLYDPLGWIAPVIVTAKIYMQKLWKSGLAWDDEIISDLLKEWIGFKGDLINVKGIIIPRWLQATRKDYVELHAFSDASQAAYAAAIYVKVTDEMGSVKVHLVTARTRVAPVEKEVSIPRLELCAALLASQLLSEVSQILNIPKTNIYAWSDSTVTLAWLRGEPSRWTTFVSNRVSEILTTMDREQWHHVNTKHNPADCASRGMPASELINHKLWWHGPEWLKDTHNYEPIESMEFVTSEEQRSVKVLTARVQIQEEFLWTRFSKLQRMLRVLSYCRRVLQWKAPKKGRELPENITPKEMEKILLICIRETQKLHFKEEITQLKTKEIVLKSSKLHTLCPVFDEDDVLRVGGRIEQSQECFEKKHPIILPGASHITKLIIFDAHMKTLHGGPLAMLNYLRSKYWILRARDKVKKCYRECITCLRYSRQKTNPFMGQLPAVRLKPERAFKSTGVDFTGFIKMRYAPGRGSRAYKGYICIFICMVTRAMHLEAVSDLTSEGFIAAFRRFVSRRGQCKDLYSDNGTNFVGADKELRNMFNKAISDFPKEVSLLLANEGTSWHYIPPQAPNFGGLWESGVRSTKAHLKRVIGESTLTYEELSTVLSQIEACLNSRPLCQLSDNPEDPLPLTPGHFLVGEPLISIPDQDYAKLNVTNVQRWKYIQKMLSDFWKRWSAEYLITLNQRFKWRNKGKEPEIGDIVIINDHNMPPAKWLLGTISEKYPGKDNITRVVEVKTKNGHMKRPVNKLYFLPLSS</sequence>
<keyword evidence="2" id="KW-1185">Reference proteome</keyword>
<evidence type="ECO:0000313" key="2">
    <source>
        <dbReference type="Proteomes" id="UP000824533"/>
    </source>
</evidence>
<protein>
    <submittedName>
        <fullName evidence="1">Uncharacterized protein</fullName>
    </submittedName>
</protein>
<proteinExistence type="predicted"/>
<gene>
    <name evidence="1" type="ORF">K1T71_007240</name>
</gene>
<evidence type="ECO:0000313" key="1">
    <source>
        <dbReference type="EMBL" id="KAJ0177231.1"/>
    </source>
</evidence>
<organism evidence="1 2">
    <name type="scientific">Dendrolimus kikuchii</name>
    <dbReference type="NCBI Taxonomy" id="765133"/>
    <lineage>
        <taxon>Eukaryota</taxon>
        <taxon>Metazoa</taxon>
        <taxon>Ecdysozoa</taxon>
        <taxon>Arthropoda</taxon>
        <taxon>Hexapoda</taxon>
        <taxon>Insecta</taxon>
        <taxon>Pterygota</taxon>
        <taxon>Neoptera</taxon>
        <taxon>Endopterygota</taxon>
        <taxon>Lepidoptera</taxon>
        <taxon>Glossata</taxon>
        <taxon>Ditrysia</taxon>
        <taxon>Bombycoidea</taxon>
        <taxon>Lasiocampidae</taxon>
        <taxon>Dendrolimus</taxon>
    </lineage>
</organism>
<name>A0ACC1D072_9NEOP</name>
<comment type="caution">
    <text evidence="1">The sequence shown here is derived from an EMBL/GenBank/DDBJ whole genome shotgun (WGS) entry which is preliminary data.</text>
</comment>
<accession>A0ACC1D072</accession>
<reference evidence="1 2" key="1">
    <citation type="journal article" date="2021" name="Front. Genet.">
        <title>Chromosome-Level Genome Assembly Reveals Significant Gene Expansion in the Toll and IMD Signaling Pathways of Dendrolimus kikuchii.</title>
        <authorList>
            <person name="Zhou J."/>
            <person name="Wu P."/>
            <person name="Xiong Z."/>
            <person name="Liu N."/>
            <person name="Zhao N."/>
            <person name="Ji M."/>
            <person name="Qiu Y."/>
            <person name="Yang B."/>
        </authorList>
    </citation>
    <scope>NUCLEOTIDE SEQUENCE [LARGE SCALE GENOMIC DNA]</scope>
    <source>
        <strain evidence="1">Ann1</strain>
    </source>
</reference>
<dbReference type="Proteomes" id="UP000824533">
    <property type="component" value="Linkage Group LG12"/>
</dbReference>